<dbReference type="RefSeq" id="WP_145061865.1">
    <property type="nucleotide sequence ID" value="NZ_CP036263.1"/>
</dbReference>
<proteinExistence type="predicted"/>
<keyword evidence="2" id="KW-1185">Reference proteome</keyword>
<evidence type="ECO:0000313" key="1">
    <source>
        <dbReference type="EMBL" id="QDT00394.1"/>
    </source>
</evidence>
<dbReference type="SUPFAM" id="SSF75005">
    <property type="entry name" value="Arabinanase/levansucrase/invertase"/>
    <property type="match status" value="2"/>
</dbReference>
<protein>
    <recommendedName>
        <fullName evidence="3">Glycosyl hydrolase family 32 N-terminal domain-containing protein</fullName>
    </recommendedName>
</protein>
<organism evidence="1 2">
    <name type="scientific">Adhaeretor mobilis</name>
    <dbReference type="NCBI Taxonomy" id="1930276"/>
    <lineage>
        <taxon>Bacteria</taxon>
        <taxon>Pseudomonadati</taxon>
        <taxon>Planctomycetota</taxon>
        <taxon>Planctomycetia</taxon>
        <taxon>Pirellulales</taxon>
        <taxon>Lacipirellulaceae</taxon>
        <taxon>Adhaeretor</taxon>
    </lineage>
</organism>
<evidence type="ECO:0008006" key="3">
    <source>
        <dbReference type="Google" id="ProtNLM"/>
    </source>
</evidence>
<accession>A0A517MZW5</accession>
<evidence type="ECO:0000313" key="2">
    <source>
        <dbReference type="Proteomes" id="UP000319852"/>
    </source>
</evidence>
<gene>
    <name evidence="1" type="ORF">HG15A2_37300</name>
</gene>
<dbReference type="EMBL" id="CP036263">
    <property type="protein sequence ID" value="QDT00394.1"/>
    <property type="molecule type" value="Genomic_DNA"/>
</dbReference>
<dbReference type="OrthoDB" id="180690at2"/>
<name>A0A517MZW5_9BACT</name>
<dbReference type="AlphaFoldDB" id="A0A517MZW5"/>
<dbReference type="InterPro" id="IPR023296">
    <property type="entry name" value="Glyco_hydro_beta-prop_sf"/>
</dbReference>
<dbReference type="Gene3D" id="2.115.10.20">
    <property type="entry name" value="Glycosyl hydrolase domain, family 43"/>
    <property type="match status" value="2"/>
</dbReference>
<dbReference type="KEGG" id="amob:HG15A2_37300"/>
<reference evidence="1 2" key="1">
    <citation type="submission" date="2019-02" db="EMBL/GenBank/DDBJ databases">
        <title>Deep-cultivation of Planctomycetes and their phenomic and genomic characterization uncovers novel biology.</title>
        <authorList>
            <person name="Wiegand S."/>
            <person name="Jogler M."/>
            <person name="Boedeker C."/>
            <person name="Pinto D."/>
            <person name="Vollmers J."/>
            <person name="Rivas-Marin E."/>
            <person name="Kohn T."/>
            <person name="Peeters S.H."/>
            <person name="Heuer A."/>
            <person name="Rast P."/>
            <person name="Oberbeckmann S."/>
            <person name="Bunk B."/>
            <person name="Jeske O."/>
            <person name="Meyerdierks A."/>
            <person name="Storesund J.E."/>
            <person name="Kallscheuer N."/>
            <person name="Luecker S."/>
            <person name="Lage O.M."/>
            <person name="Pohl T."/>
            <person name="Merkel B.J."/>
            <person name="Hornburger P."/>
            <person name="Mueller R.-W."/>
            <person name="Bruemmer F."/>
            <person name="Labrenz M."/>
            <person name="Spormann A.M."/>
            <person name="Op den Camp H."/>
            <person name="Overmann J."/>
            <person name="Amann R."/>
            <person name="Jetten M.S.M."/>
            <person name="Mascher T."/>
            <person name="Medema M.H."/>
            <person name="Devos D.P."/>
            <person name="Kaster A.-K."/>
            <person name="Ovreas L."/>
            <person name="Rohde M."/>
            <person name="Galperin M.Y."/>
            <person name="Jogler C."/>
        </authorList>
    </citation>
    <scope>NUCLEOTIDE SEQUENCE [LARGE SCALE GENOMIC DNA]</scope>
    <source>
        <strain evidence="1 2">HG15A2</strain>
    </source>
</reference>
<sequence>MRKPVQLNPARVLSCYCFVILITLGGSVIAANSPFDVGNKAQLFIDKVIVQEMDGVWLKQHTGTKHPANPIIVADQPWEPWLVKCNTAIYDEEEKLFKMWYSNYSFKNTSPWKANDYFDYGTVCYATSKDGIHWEKPLIGTIVSKNGEPHNAIRLMTHGSVLKDNKDADPNRRYKMIGWRQDSTTHGFYSYISPDGLNWTMLSEKPISRSSDVATGYYDHRLSQYVGFPKHNTTVRGFQRRSFATIFSDDFENWTKPKLSFTNDLRDDANCLLKIEPVRALLDMPDDPSMMRSEFYGIGVYESESCTVALPWILTTNAKARYGNDQGTMEVQLAASRDLLNWERPFRTPIIEFGKISDWDSVNITSPSSALRVNDEIWVYYGGGNQTHGVGEAKKKGYLNIPGVGRQPLRGSIGLATWRLDGFMSVNGPKEGGTLTTVPITFEGERLEINALTKAGGLITVEILDAAGQTLKGWEESDPFSGDEIRHVVTFNNKKDVSELRGRPIILRLNIHDAELYSFAFR</sequence>
<dbReference type="Proteomes" id="UP000319852">
    <property type="component" value="Chromosome"/>
</dbReference>